<comment type="caution">
    <text evidence="2">The sequence shown here is derived from an EMBL/GenBank/DDBJ whole genome shotgun (WGS) entry which is preliminary data.</text>
</comment>
<dbReference type="Proteomes" id="UP001321473">
    <property type="component" value="Unassembled WGS sequence"/>
</dbReference>
<name>A0AAQ4DXE7_AMBAM</name>
<organism evidence="2 3">
    <name type="scientific">Amblyomma americanum</name>
    <name type="common">Lone star tick</name>
    <dbReference type="NCBI Taxonomy" id="6943"/>
    <lineage>
        <taxon>Eukaryota</taxon>
        <taxon>Metazoa</taxon>
        <taxon>Ecdysozoa</taxon>
        <taxon>Arthropoda</taxon>
        <taxon>Chelicerata</taxon>
        <taxon>Arachnida</taxon>
        <taxon>Acari</taxon>
        <taxon>Parasitiformes</taxon>
        <taxon>Ixodida</taxon>
        <taxon>Ixodoidea</taxon>
        <taxon>Ixodidae</taxon>
        <taxon>Amblyomminae</taxon>
        <taxon>Amblyomma</taxon>
    </lineage>
</organism>
<feature type="compositionally biased region" description="Low complexity" evidence="1">
    <location>
        <begin position="73"/>
        <end position="90"/>
    </location>
</feature>
<gene>
    <name evidence="2" type="ORF">V5799_006071</name>
</gene>
<feature type="region of interest" description="Disordered" evidence="1">
    <location>
        <begin position="166"/>
        <end position="206"/>
    </location>
</feature>
<feature type="compositionally biased region" description="Acidic residues" evidence="1">
    <location>
        <begin position="46"/>
        <end position="66"/>
    </location>
</feature>
<evidence type="ECO:0000256" key="1">
    <source>
        <dbReference type="SAM" id="MobiDB-lite"/>
    </source>
</evidence>
<proteinExistence type="predicted"/>
<evidence type="ECO:0000313" key="3">
    <source>
        <dbReference type="Proteomes" id="UP001321473"/>
    </source>
</evidence>
<protein>
    <submittedName>
        <fullName evidence="2">Uncharacterized protein</fullName>
    </submittedName>
</protein>
<keyword evidence="3" id="KW-1185">Reference proteome</keyword>
<dbReference type="EMBL" id="JARKHS020025704">
    <property type="protein sequence ID" value="KAK8767137.1"/>
    <property type="molecule type" value="Genomic_DNA"/>
</dbReference>
<accession>A0AAQ4DXE7</accession>
<reference evidence="2 3" key="1">
    <citation type="journal article" date="2023" name="Arcadia Sci">
        <title>De novo assembly of a long-read Amblyomma americanum tick genome.</title>
        <authorList>
            <person name="Chou S."/>
            <person name="Poskanzer K.E."/>
            <person name="Rollins M."/>
            <person name="Thuy-Boun P.S."/>
        </authorList>
    </citation>
    <scope>NUCLEOTIDE SEQUENCE [LARGE SCALE GENOMIC DNA]</scope>
    <source>
        <strain evidence="2">F_SG_1</strain>
        <tissue evidence="2">Salivary glands</tissue>
    </source>
</reference>
<dbReference type="AlphaFoldDB" id="A0AAQ4DXE7"/>
<sequence length="206" mass="21768">MLLLAETVLLPDAHALRGVNQDVQQAMYNFELALLQQGLAAGGEQQGEEAEDDEDRELETEPEAEGTQDLAEADQSPAAEQDAADQQPEDVAPPALLGLRNVYKDGHQAKSFAAPRKHTACVVCYPGKVDGSRAGATAALASHPTPVAMAAALPSFRRLSGQRSILPPGITEMRRPAATPPARAECRLSPASPIPISPRCPHTVSP</sequence>
<evidence type="ECO:0000313" key="2">
    <source>
        <dbReference type="EMBL" id="KAK8767137.1"/>
    </source>
</evidence>
<feature type="region of interest" description="Disordered" evidence="1">
    <location>
        <begin position="40"/>
        <end position="90"/>
    </location>
</feature>